<feature type="domain" description="UVR" evidence="8">
    <location>
        <begin position="1040"/>
        <end position="1075"/>
    </location>
</feature>
<dbReference type="Pfam" id="PF02151">
    <property type="entry name" value="UVR"/>
    <property type="match status" value="1"/>
</dbReference>
<dbReference type="GO" id="GO:0003677">
    <property type="term" value="F:DNA binding"/>
    <property type="evidence" value="ECO:0007669"/>
    <property type="project" value="InterPro"/>
</dbReference>
<dbReference type="NCBIfam" id="TIGR00631">
    <property type="entry name" value="uvrb"/>
    <property type="match status" value="1"/>
</dbReference>
<dbReference type="PANTHER" id="PTHR24029">
    <property type="entry name" value="UVRABC SYSTEM PROTEIN B"/>
    <property type="match status" value="1"/>
</dbReference>
<feature type="compositionally biased region" description="Basic residues" evidence="7">
    <location>
        <begin position="1"/>
        <end position="14"/>
    </location>
</feature>
<evidence type="ECO:0000256" key="1">
    <source>
        <dbReference type="ARBA" id="ARBA00004496"/>
    </source>
</evidence>
<dbReference type="SMART" id="SM00487">
    <property type="entry name" value="DEXDc"/>
    <property type="match status" value="1"/>
</dbReference>
<dbReference type="SUPFAM" id="SSF46600">
    <property type="entry name" value="C-terminal UvrC-binding domain of UvrB"/>
    <property type="match status" value="1"/>
</dbReference>
<evidence type="ECO:0000313" key="11">
    <source>
        <dbReference type="EMBL" id="KAA8495736.1"/>
    </source>
</evidence>
<comment type="subcellular location">
    <subcellularLocation>
        <location evidence="1">Cytoplasm</location>
    </subcellularLocation>
</comment>
<dbReference type="Pfam" id="PF12344">
    <property type="entry name" value="UvrB"/>
    <property type="match status" value="1"/>
</dbReference>
<evidence type="ECO:0000256" key="2">
    <source>
        <dbReference type="ARBA" id="ARBA00008533"/>
    </source>
</evidence>
<gene>
    <name evidence="11" type="ORF">FVE85_1891</name>
</gene>
<dbReference type="GO" id="GO:0005524">
    <property type="term" value="F:ATP binding"/>
    <property type="evidence" value="ECO:0007669"/>
    <property type="project" value="InterPro"/>
</dbReference>
<protein>
    <recommendedName>
        <fullName evidence="6">UvrABC system protein B</fullName>
    </recommendedName>
</protein>
<dbReference type="InterPro" id="IPR036876">
    <property type="entry name" value="UVR_dom_sf"/>
</dbReference>
<evidence type="ECO:0000313" key="12">
    <source>
        <dbReference type="Proteomes" id="UP000324585"/>
    </source>
</evidence>
<proteinExistence type="inferred from homology"/>
<dbReference type="PANTHER" id="PTHR24029:SF0">
    <property type="entry name" value="UVRABC SYSTEM PROTEIN B"/>
    <property type="match status" value="1"/>
</dbReference>
<dbReference type="NCBIfam" id="NF003673">
    <property type="entry name" value="PRK05298.1"/>
    <property type="match status" value="1"/>
</dbReference>
<feature type="domain" description="Helicase C-terminal" evidence="10">
    <location>
        <begin position="820"/>
        <end position="987"/>
    </location>
</feature>
<accession>A0A5J4YWL8</accession>
<keyword evidence="4" id="KW-0234">DNA repair</keyword>
<dbReference type="InterPro" id="IPR001650">
    <property type="entry name" value="Helicase_C-like"/>
</dbReference>
<keyword evidence="4" id="KW-0267">Excision nuclease</keyword>
<sequence>MGWRRVGTHGRRMSASRTERHTSRTGLFVEAGACLGMIHRTAMVYGRYHALRLLLVKSQTRPHACGWLHSRGLCSINARTPPLHRVGSDKTDTVSPVYVAAAPHGQSLSDHPRQRHKELNQIYPPPPSPAKSPVLADSKKTAALAKHVVSEVSPLTKEQVAAFLKDFESWPLRMKEQLELPDDAEPLQMLAKSWAVYVSERDRAIVASLDRKSRFVVKDARRALSLLSALRLDCATKWVPAQGLESVHTIVRIVGPSPVCQKALTYLLAHGVRLVVARTDDDSNHRGADAVREVGHASLAPATLSRATKTLVGETNIFKQSSDPLQLPEALNGDSNIIHKLERQSDEVVDLTFPSLDMNTKLVHPPPVQKRKSANQQEHLKRTPFKVKTAFEPAGDQPHAIEFLASGLKAGERFQLLAGGTATGKTYLMAKLIEKVQQPTLVLAPNKTLASQLCNELRAFLPHNAVEYFVSYYDFFLPEAYVETTNTYIEKISQVNDDVDRLRHSATYALYSRPDVVIVASVSCIYGLGVSSTYLENVVRLRQGANVDDLCSGLRHIQYERVDSVALADRATYALSKDALEIRVSWERDLTYRCRLDEETGLVCGLDVLRDGQDGQGPRVVRRNCVELGVYPAKHFLAPSAQEFEDVLSRIEMELKAQVRSLNAQGKLAESKRLVDRVQSDIEMLKTIGYCSGVENYSRYLSGRNAGERPDTLLDYFPDKSLLIVDESHVAVPQLSAMIAGDMRRKRNLVKHGFRLPSCLDNRPLTGTEFWSQIEQAIFVSATPGETEERWCGAENRVEMVNRPTGILDPLVEVRPTANQMDQLLDEIKVRKTKGEAVLVTTVTKKLAEAVAEFLSQRGGSDLRVSYIHSGVKTIERVQLLHELNQGRLDALVGVNLLREGLDLPSVSLVVIMDADKQGFLRSRSSLIQTIGRAARHVNGRAILFADMETRAMTEAINETARRRRIQEAFNSQHQREPKPVQKKAMLDLATDGNGNMSIIQEIRTFHGLDDLGAEEAEHGTVDHLDVLVQSLQSGSGGLDDTVRNLEREMEAAVKREQFELAARIRDVLTKLDAGKQEQREVQ</sequence>
<dbReference type="GO" id="GO:0006289">
    <property type="term" value="P:nucleotide-excision repair"/>
    <property type="evidence" value="ECO:0007669"/>
    <property type="project" value="InterPro"/>
</dbReference>
<dbReference type="Pfam" id="PF04851">
    <property type="entry name" value="ResIII"/>
    <property type="match status" value="1"/>
</dbReference>
<dbReference type="SMART" id="SM00490">
    <property type="entry name" value="HELICc"/>
    <property type="match status" value="1"/>
</dbReference>
<evidence type="ECO:0000259" key="8">
    <source>
        <dbReference type="PROSITE" id="PS50151"/>
    </source>
</evidence>
<comment type="similarity">
    <text evidence="2">Belongs to the UvrB family.</text>
</comment>
<feature type="domain" description="Helicase ATP-binding" evidence="9">
    <location>
        <begin position="406"/>
        <end position="552"/>
    </location>
</feature>
<evidence type="ECO:0000259" key="9">
    <source>
        <dbReference type="PROSITE" id="PS51192"/>
    </source>
</evidence>
<evidence type="ECO:0000256" key="7">
    <source>
        <dbReference type="SAM" id="MobiDB-lite"/>
    </source>
</evidence>
<comment type="subunit">
    <text evidence="5">Forms a heterotetramer with UvrA during the search for lesions. Interacts with UvrC in an incision complex.</text>
</comment>
<evidence type="ECO:0000256" key="5">
    <source>
        <dbReference type="ARBA" id="ARBA00026033"/>
    </source>
</evidence>
<dbReference type="Pfam" id="PF00271">
    <property type="entry name" value="Helicase_C"/>
    <property type="match status" value="1"/>
</dbReference>
<evidence type="ECO:0000259" key="10">
    <source>
        <dbReference type="PROSITE" id="PS51194"/>
    </source>
</evidence>
<dbReference type="Proteomes" id="UP000324585">
    <property type="component" value="Unassembled WGS sequence"/>
</dbReference>
<dbReference type="Gene3D" id="4.10.860.10">
    <property type="entry name" value="UVR domain"/>
    <property type="match status" value="1"/>
</dbReference>
<dbReference type="GO" id="GO:0005737">
    <property type="term" value="C:cytoplasm"/>
    <property type="evidence" value="ECO:0007669"/>
    <property type="project" value="UniProtKB-SubCell"/>
</dbReference>
<dbReference type="GO" id="GO:0004518">
    <property type="term" value="F:nuclease activity"/>
    <property type="evidence" value="ECO:0007669"/>
    <property type="project" value="UniProtKB-KW"/>
</dbReference>
<dbReference type="InterPro" id="IPR027417">
    <property type="entry name" value="P-loop_NTPase"/>
</dbReference>
<dbReference type="InterPro" id="IPR024759">
    <property type="entry name" value="UvrB_YAD/RRR_dom"/>
</dbReference>
<dbReference type="GO" id="GO:0016887">
    <property type="term" value="F:ATP hydrolysis activity"/>
    <property type="evidence" value="ECO:0007669"/>
    <property type="project" value="InterPro"/>
</dbReference>
<dbReference type="InterPro" id="IPR006935">
    <property type="entry name" value="Helicase/UvrB_N"/>
</dbReference>
<dbReference type="AlphaFoldDB" id="A0A5J4YWL8"/>
<comment type="caution">
    <text evidence="11">The sequence shown here is derived from an EMBL/GenBank/DDBJ whole genome shotgun (WGS) entry which is preliminary data.</text>
</comment>
<feature type="region of interest" description="Disordered" evidence="7">
    <location>
        <begin position="1"/>
        <end position="22"/>
    </location>
</feature>
<name>A0A5J4YWL8_PORPP</name>
<dbReference type="OrthoDB" id="16911at2759"/>
<dbReference type="EMBL" id="VRMN01000003">
    <property type="protein sequence ID" value="KAA8495736.1"/>
    <property type="molecule type" value="Genomic_DNA"/>
</dbReference>
<evidence type="ECO:0000256" key="3">
    <source>
        <dbReference type="ARBA" id="ARBA00022769"/>
    </source>
</evidence>
<dbReference type="InterPro" id="IPR001943">
    <property type="entry name" value="UVR_dom"/>
</dbReference>
<dbReference type="InterPro" id="IPR004807">
    <property type="entry name" value="UvrB"/>
</dbReference>
<dbReference type="Gene3D" id="3.40.50.300">
    <property type="entry name" value="P-loop containing nucleotide triphosphate hydrolases"/>
    <property type="match status" value="3"/>
</dbReference>
<dbReference type="SUPFAM" id="SSF52540">
    <property type="entry name" value="P-loop containing nucleoside triphosphate hydrolases"/>
    <property type="match status" value="2"/>
</dbReference>
<organism evidence="11 12">
    <name type="scientific">Porphyridium purpureum</name>
    <name type="common">Red alga</name>
    <name type="synonym">Porphyridium cruentum</name>
    <dbReference type="NCBI Taxonomy" id="35688"/>
    <lineage>
        <taxon>Eukaryota</taxon>
        <taxon>Rhodophyta</taxon>
        <taxon>Bangiophyceae</taxon>
        <taxon>Porphyridiales</taxon>
        <taxon>Porphyridiaceae</taxon>
        <taxon>Porphyridium</taxon>
    </lineage>
</organism>
<evidence type="ECO:0000256" key="4">
    <source>
        <dbReference type="ARBA" id="ARBA00022881"/>
    </source>
</evidence>
<keyword evidence="3" id="KW-0228">DNA excision</keyword>
<keyword evidence="4" id="KW-0227">DNA damage</keyword>
<dbReference type="PROSITE" id="PS51192">
    <property type="entry name" value="HELICASE_ATP_BIND_1"/>
    <property type="match status" value="1"/>
</dbReference>
<keyword evidence="12" id="KW-1185">Reference proteome</keyword>
<dbReference type="GO" id="GO:0009380">
    <property type="term" value="C:excinuclease repair complex"/>
    <property type="evidence" value="ECO:0007669"/>
    <property type="project" value="InterPro"/>
</dbReference>
<dbReference type="PROSITE" id="PS51194">
    <property type="entry name" value="HELICASE_CTER"/>
    <property type="match status" value="1"/>
</dbReference>
<dbReference type="PROSITE" id="PS50151">
    <property type="entry name" value="UVR"/>
    <property type="match status" value="1"/>
</dbReference>
<dbReference type="InterPro" id="IPR014001">
    <property type="entry name" value="Helicase_ATP-bd"/>
</dbReference>
<evidence type="ECO:0000256" key="6">
    <source>
        <dbReference type="ARBA" id="ARBA00029504"/>
    </source>
</evidence>
<reference evidence="12" key="1">
    <citation type="journal article" date="2019" name="Nat. Commun.">
        <title>Expansion of phycobilisome linker gene families in mesophilic red algae.</title>
        <authorList>
            <person name="Lee J."/>
            <person name="Kim D."/>
            <person name="Bhattacharya D."/>
            <person name="Yoon H.S."/>
        </authorList>
    </citation>
    <scope>NUCLEOTIDE SEQUENCE [LARGE SCALE GENOMIC DNA]</scope>
    <source>
        <strain evidence="12">CCMP 1328</strain>
    </source>
</reference>